<feature type="transmembrane region" description="Helical" evidence="1">
    <location>
        <begin position="49"/>
        <end position="67"/>
    </location>
</feature>
<protein>
    <recommendedName>
        <fullName evidence="4">DUF4157 domain-containing protein</fullName>
    </recommendedName>
</protein>
<keyword evidence="1" id="KW-0472">Membrane</keyword>
<evidence type="ECO:0000313" key="3">
    <source>
        <dbReference type="Proteomes" id="UP000478208"/>
    </source>
</evidence>
<name>A0A6L6U9D4_9FLAO</name>
<evidence type="ECO:0008006" key="4">
    <source>
        <dbReference type="Google" id="ProtNLM"/>
    </source>
</evidence>
<dbReference type="AlphaFoldDB" id="A0A6L6U9D4"/>
<dbReference type="EMBL" id="WOWS01000003">
    <property type="protein sequence ID" value="MUU78905.1"/>
    <property type="molecule type" value="Genomic_DNA"/>
</dbReference>
<keyword evidence="1" id="KW-1133">Transmembrane helix</keyword>
<sequence length="108" mass="13216">MIIISKYLVPKGYIGLTIFPFVLLKFEGLREKKILLNHEKIHLKQQIELLIIPFFVIYVIEFLIKIVKYRNWNLAYRNISFEREAYANEKDLDYLKSRPLFNFFNYFF</sequence>
<evidence type="ECO:0000313" key="2">
    <source>
        <dbReference type="EMBL" id="MUU78905.1"/>
    </source>
</evidence>
<reference evidence="2 3" key="1">
    <citation type="submission" date="2019-12" db="EMBL/GenBank/DDBJ databases">
        <authorList>
            <person name="Li J."/>
        </authorList>
    </citation>
    <scope>NUCLEOTIDE SEQUENCE [LARGE SCALE GENOMIC DNA]</scope>
    <source>
        <strain evidence="2 3">HL2-2</strain>
    </source>
</reference>
<dbReference type="Proteomes" id="UP000478208">
    <property type="component" value="Unassembled WGS sequence"/>
</dbReference>
<keyword evidence="1" id="KW-0812">Transmembrane</keyword>
<comment type="caution">
    <text evidence="2">The sequence shown here is derived from an EMBL/GenBank/DDBJ whole genome shotgun (WGS) entry which is preliminary data.</text>
</comment>
<keyword evidence="3" id="KW-1185">Reference proteome</keyword>
<organism evidence="2 3">
    <name type="scientific">Winogradskyella endarachnes</name>
    <dbReference type="NCBI Taxonomy" id="2681965"/>
    <lineage>
        <taxon>Bacteria</taxon>
        <taxon>Pseudomonadati</taxon>
        <taxon>Bacteroidota</taxon>
        <taxon>Flavobacteriia</taxon>
        <taxon>Flavobacteriales</taxon>
        <taxon>Flavobacteriaceae</taxon>
        <taxon>Winogradskyella</taxon>
    </lineage>
</organism>
<gene>
    <name evidence="2" type="ORF">GN138_10655</name>
</gene>
<proteinExistence type="predicted"/>
<accession>A0A6L6U9D4</accession>
<evidence type="ECO:0000256" key="1">
    <source>
        <dbReference type="SAM" id="Phobius"/>
    </source>
</evidence>
<feature type="transmembrane region" description="Helical" evidence="1">
    <location>
        <begin position="12"/>
        <end position="29"/>
    </location>
</feature>
<dbReference type="RefSeq" id="WP_157363910.1">
    <property type="nucleotide sequence ID" value="NZ_WOWS01000003.1"/>
</dbReference>